<sequence>MKLTITTLFFALLALKSYGQETITVEYTADYRALINGQQIDNTTTYDDIVKLLGEPELYKAYPTGKRKYHYKELGIVLSTVEGNVLSIGFNYNWDGDKNFPETSFEGELKVGDIFINKSSHAIIIENLAELGINCPIPRMCMNNPKKIRNPILLGFENDEITQVSIEFH</sequence>
<feature type="domain" description="DUF7738" evidence="1">
    <location>
        <begin position="30"/>
        <end position="122"/>
    </location>
</feature>
<gene>
    <name evidence="2" type="ORF">JL102_21345</name>
</gene>
<comment type="caution">
    <text evidence="2">The sequence shown here is derived from an EMBL/GenBank/DDBJ whole genome shotgun (WGS) entry which is preliminary data.</text>
</comment>
<dbReference type="EMBL" id="JAESIY010000015">
    <property type="protein sequence ID" value="MBL3658710.1"/>
    <property type="molecule type" value="Genomic_DNA"/>
</dbReference>
<dbReference type="InterPro" id="IPR056640">
    <property type="entry name" value="DUF7738"/>
</dbReference>
<accession>A0A937FD45</accession>
<keyword evidence="3" id="KW-1185">Reference proteome</keyword>
<name>A0A937FD45_9BACT</name>
<organism evidence="2 3">
    <name type="scientific">Fulvivirga sediminis</name>
    <dbReference type="NCBI Taxonomy" id="2803949"/>
    <lineage>
        <taxon>Bacteria</taxon>
        <taxon>Pseudomonadati</taxon>
        <taxon>Bacteroidota</taxon>
        <taxon>Cytophagia</taxon>
        <taxon>Cytophagales</taxon>
        <taxon>Fulvivirgaceae</taxon>
        <taxon>Fulvivirga</taxon>
    </lineage>
</organism>
<dbReference type="Proteomes" id="UP000659388">
    <property type="component" value="Unassembled WGS sequence"/>
</dbReference>
<protein>
    <recommendedName>
        <fullName evidence="1">DUF7738 domain-containing protein</fullName>
    </recommendedName>
</protein>
<evidence type="ECO:0000313" key="3">
    <source>
        <dbReference type="Proteomes" id="UP000659388"/>
    </source>
</evidence>
<dbReference type="RefSeq" id="WP_202246502.1">
    <property type="nucleotide sequence ID" value="NZ_JAESIY010000015.1"/>
</dbReference>
<dbReference type="AlphaFoldDB" id="A0A937FD45"/>
<reference evidence="2" key="1">
    <citation type="submission" date="2021-01" db="EMBL/GenBank/DDBJ databases">
        <title>Fulvivirga kasyanovii gen. nov., sp nov., a novel member of the phylum Bacteroidetes isolated from seawater in a mussel farm.</title>
        <authorList>
            <person name="Zhao L.-H."/>
            <person name="Wang Z.-J."/>
        </authorList>
    </citation>
    <scope>NUCLEOTIDE SEQUENCE</scope>
    <source>
        <strain evidence="2">2943</strain>
    </source>
</reference>
<evidence type="ECO:0000313" key="2">
    <source>
        <dbReference type="EMBL" id="MBL3658710.1"/>
    </source>
</evidence>
<proteinExistence type="predicted"/>
<evidence type="ECO:0000259" key="1">
    <source>
        <dbReference type="Pfam" id="PF24880"/>
    </source>
</evidence>
<dbReference type="Pfam" id="PF24880">
    <property type="entry name" value="DUF7738"/>
    <property type="match status" value="1"/>
</dbReference>